<dbReference type="EMBL" id="CAAE01014317">
    <property type="protein sequence ID" value="CAF96211.1"/>
    <property type="molecule type" value="Genomic_DNA"/>
</dbReference>
<reference evidence="1 3" key="1">
    <citation type="journal article" date="2004" name="Nature">
        <title>Genome duplication in the teleost fish Tetraodon nigroviridis reveals the early vertebrate proto-karyotype.</title>
        <authorList>
            <person name="Jaillon O."/>
            <person name="Aury J.-M."/>
            <person name="Brunet F."/>
            <person name="Petit J.-L."/>
            <person name="Stange-Thomann N."/>
            <person name="Mauceli E."/>
            <person name="Bouneau L."/>
            <person name="Fischer C."/>
            <person name="Ozouf-Costaz C."/>
            <person name="Bernot A."/>
            <person name="Nicaud S."/>
            <person name="Jaffe D."/>
            <person name="Fisher S."/>
            <person name="Lutfalla G."/>
            <person name="Dossat C."/>
            <person name="Segurens B."/>
            <person name="Dasilva C."/>
            <person name="Salanoubat M."/>
            <person name="Levy M."/>
            <person name="Boudet N."/>
            <person name="Castellano S."/>
            <person name="Anthouard V."/>
            <person name="Jubin C."/>
            <person name="Castelli V."/>
            <person name="Katinka M."/>
            <person name="Vacherie B."/>
            <person name="Biemont C."/>
            <person name="Skalli Z."/>
            <person name="Cattolico L."/>
            <person name="Poulain J."/>
            <person name="De Berardinis V."/>
            <person name="Cruaud C."/>
            <person name="Duprat S."/>
            <person name="Brottier P."/>
            <person name="Coutanceau J.-P."/>
            <person name="Gouzy J."/>
            <person name="Parra G."/>
            <person name="Lardier G."/>
            <person name="Chapple C."/>
            <person name="McKernan K.J."/>
            <person name="McEwan P."/>
            <person name="Bosak S."/>
            <person name="Kellis M."/>
            <person name="Volff J.-N."/>
            <person name="Guigo R."/>
            <person name="Zody M.C."/>
            <person name="Mesirov J."/>
            <person name="Lindblad-Toh K."/>
            <person name="Birren B."/>
            <person name="Nusbaum C."/>
            <person name="Kahn D."/>
            <person name="Robinson-Rechavi M."/>
            <person name="Laudet V."/>
            <person name="Schachter V."/>
            <person name="Quetier F."/>
            <person name="Saurin W."/>
            <person name="Scarpelli C."/>
            <person name="Wincker P."/>
            <person name="Lander E.S."/>
            <person name="Weissenbach J."/>
            <person name="Roest Crollius H."/>
        </authorList>
    </citation>
    <scope>NUCLEOTIDE SEQUENCE [LARGE SCALE GENOMIC DNA]</scope>
</reference>
<name>Q4ST21_TETNG</name>
<dbReference type="Proteomes" id="UP000007303">
    <property type="component" value="Unassembled WGS sequence"/>
</dbReference>
<sequence>MRGAAAVEGAAVVAAVGAHTRAGEFSSNPACPYCSRSFLLLLHDVEYCAAPTHEGPASTLGADPRLLEDRPVHHTRCSNRHRCGPPARLSTRALHPRLPDRVGGLRPGPGRALLPALRPPGQRRAGQPAQPGLHRLEFAHHLLPVLLVYRRKRLDLLHLRAQLQQERHQRGAVLQQDPVPVRVLDHHPGLHPGGPLPPGQLLHPRLFLPAGPSRSRRQRLGVKHLHLWLYAGCNPSLHTNHDALYHTLELLIRSLFLCDLCH</sequence>
<evidence type="ECO:0000313" key="2">
    <source>
        <dbReference type="Ensembl" id="ENSTNIP00000009645.1"/>
    </source>
</evidence>
<dbReference type="HOGENOM" id="CLU_1061589_0_0_1"/>
<reference evidence="2" key="3">
    <citation type="submission" date="2025-05" db="UniProtKB">
        <authorList>
            <consortium name="Ensembl"/>
        </authorList>
    </citation>
    <scope>IDENTIFICATION</scope>
</reference>
<evidence type="ECO:0000313" key="1">
    <source>
        <dbReference type="EMBL" id="CAF96211.1"/>
    </source>
</evidence>
<dbReference type="AlphaFoldDB" id="Q4ST21"/>
<proteinExistence type="predicted"/>
<organism evidence="1">
    <name type="scientific">Tetraodon nigroviridis</name>
    <name type="common">Spotted green pufferfish</name>
    <name type="synonym">Chelonodon nigroviridis</name>
    <dbReference type="NCBI Taxonomy" id="99883"/>
    <lineage>
        <taxon>Eukaryota</taxon>
        <taxon>Metazoa</taxon>
        <taxon>Chordata</taxon>
        <taxon>Craniata</taxon>
        <taxon>Vertebrata</taxon>
        <taxon>Euteleostomi</taxon>
        <taxon>Actinopterygii</taxon>
        <taxon>Neopterygii</taxon>
        <taxon>Teleostei</taxon>
        <taxon>Neoteleostei</taxon>
        <taxon>Acanthomorphata</taxon>
        <taxon>Eupercaria</taxon>
        <taxon>Tetraodontiformes</taxon>
        <taxon>Tetradontoidea</taxon>
        <taxon>Tetraodontidae</taxon>
        <taxon>Tetraodon</taxon>
    </lineage>
</organism>
<accession>Q4ST21</accession>
<gene>
    <name evidence="1" type="ORF">GSTENG00013162001</name>
</gene>
<dbReference type="KEGG" id="tng:GSTEN00013162G001"/>
<keyword evidence="3" id="KW-1185">Reference proteome</keyword>
<reference evidence="1" key="2">
    <citation type="submission" date="2004-02" db="EMBL/GenBank/DDBJ databases">
        <authorList>
            <consortium name="Genoscope"/>
            <consortium name="Whitehead Institute Centre for Genome Research"/>
        </authorList>
    </citation>
    <scope>NUCLEOTIDE SEQUENCE</scope>
</reference>
<evidence type="ECO:0000313" key="3">
    <source>
        <dbReference type="Proteomes" id="UP000007303"/>
    </source>
</evidence>
<dbReference type="Ensembl" id="ENSTNIT00000009820.1">
    <property type="protein sequence ID" value="ENSTNIP00000009645.1"/>
    <property type="gene ID" value="ENSTNIG00000006852.1"/>
</dbReference>
<protein>
    <submittedName>
        <fullName evidence="1">(spotted green pufferfish) hypothetical protein</fullName>
    </submittedName>
</protein>